<dbReference type="AlphaFoldDB" id="A0A0C3AR25"/>
<evidence type="ECO:0000256" key="5">
    <source>
        <dbReference type="ARBA" id="ARBA00022729"/>
    </source>
</evidence>
<evidence type="ECO:0000256" key="7">
    <source>
        <dbReference type="ARBA" id="ARBA00022833"/>
    </source>
</evidence>
<dbReference type="PANTHER" id="PTHR12147">
    <property type="entry name" value="METALLOPEPTIDASE M28 FAMILY MEMBER"/>
    <property type="match status" value="1"/>
</dbReference>
<evidence type="ECO:0000256" key="9">
    <source>
        <dbReference type="RuleBase" id="RU361240"/>
    </source>
</evidence>
<evidence type="ECO:0000259" key="10">
    <source>
        <dbReference type="Pfam" id="PF04389"/>
    </source>
</evidence>
<protein>
    <recommendedName>
        <fullName evidence="9">Peptide hydrolase</fullName>
        <ecNumber evidence="9">3.4.-.-</ecNumber>
    </recommendedName>
</protein>
<evidence type="ECO:0000313" key="12">
    <source>
        <dbReference type="Proteomes" id="UP000054097"/>
    </source>
</evidence>
<evidence type="ECO:0000256" key="1">
    <source>
        <dbReference type="ARBA" id="ARBA00001947"/>
    </source>
</evidence>
<dbReference type="Gene3D" id="3.40.630.10">
    <property type="entry name" value="Zn peptidases"/>
    <property type="match status" value="1"/>
</dbReference>
<dbReference type="GO" id="GO:0006508">
    <property type="term" value="P:proteolysis"/>
    <property type="evidence" value="ECO:0007669"/>
    <property type="project" value="UniProtKB-KW"/>
</dbReference>
<organism evidence="11 12">
    <name type="scientific">Serendipita vermifera MAFF 305830</name>
    <dbReference type="NCBI Taxonomy" id="933852"/>
    <lineage>
        <taxon>Eukaryota</taxon>
        <taxon>Fungi</taxon>
        <taxon>Dikarya</taxon>
        <taxon>Basidiomycota</taxon>
        <taxon>Agaricomycotina</taxon>
        <taxon>Agaricomycetes</taxon>
        <taxon>Sebacinales</taxon>
        <taxon>Serendipitaceae</taxon>
        <taxon>Serendipita</taxon>
    </lineage>
</organism>
<feature type="signal peptide" evidence="9">
    <location>
        <begin position="1"/>
        <end position="19"/>
    </location>
</feature>
<dbReference type="EMBL" id="KN824374">
    <property type="protein sequence ID" value="KIM21706.1"/>
    <property type="molecule type" value="Genomic_DNA"/>
</dbReference>
<dbReference type="GO" id="GO:0004177">
    <property type="term" value="F:aminopeptidase activity"/>
    <property type="evidence" value="ECO:0007669"/>
    <property type="project" value="UniProtKB-KW"/>
</dbReference>
<evidence type="ECO:0000256" key="4">
    <source>
        <dbReference type="ARBA" id="ARBA00022723"/>
    </source>
</evidence>
<dbReference type="GO" id="GO:0008235">
    <property type="term" value="F:metalloexopeptidase activity"/>
    <property type="evidence" value="ECO:0007669"/>
    <property type="project" value="InterPro"/>
</dbReference>
<dbReference type="InterPro" id="IPR007484">
    <property type="entry name" value="Peptidase_M28"/>
</dbReference>
<dbReference type="SUPFAM" id="SSF53187">
    <property type="entry name" value="Zn-dependent exopeptidases"/>
    <property type="match status" value="1"/>
</dbReference>
<feature type="chain" id="PRO_5005111240" description="Peptide hydrolase" evidence="9">
    <location>
        <begin position="20"/>
        <end position="405"/>
    </location>
</feature>
<keyword evidence="12" id="KW-1185">Reference proteome</keyword>
<dbReference type="Pfam" id="PF04389">
    <property type="entry name" value="Peptidase_M28"/>
    <property type="match status" value="1"/>
</dbReference>
<dbReference type="GO" id="GO:0046872">
    <property type="term" value="F:metal ion binding"/>
    <property type="evidence" value="ECO:0007669"/>
    <property type="project" value="UniProtKB-KW"/>
</dbReference>
<evidence type="ECO:0000256" key="3">
    <source>
        <dbReference type="ARBA" id="ARBA00022670"/>
    </source>
</evidence>
<comment type="cofactor">
    <cofactor evidence="1">
        <name>Zn(2+)</name>
        <dbReference type="ChEBI" id="CHEBI:29105"/>
    </cofactor>
</comment>
<dbReference type="HOGENOM" id="CLU_025866_0_0_1"/>
<dbReference type="STRING" id="933852.A0A0C3AR25"/>
<dbReference type="OrthoDB" id="2214at2759"/>
<keyword evidence="7 9" id="KW-0862">Zinc</keyword>
<evidence type="ECO:0000256" key="2">
    <source>
        <dbReference type="ARBA" id="ARBA00022438"/>
    </source>
</evidence>
<keyword evidence="6 9" id="KW-0378">Hydrolase</keyword>
<dbReference type="InterPro" id="IPR045175">
    <property type="entry name" value="M28_fam"/>
</dbReference>
<comment type="similarity">
    <text evidence="8">Belongs to the peptidase M28 family. M28E subfamily.</text>
</comment>
<sequence length="405" mass="42928">MFHQLLSLILLTAPHAISACQSHVSKPPLLWLADLRAGSAHIDSDVTPSLGEAPGRRLIRFEEGATPIPVSLDEKLELEKSGLRYFDVTEVDVEVVFRERIANDRSSLANRAIPSAPTHQAQVKPVIATLSQANLKTDLAELTSYKTRYYKSATGASSANALLAKLQTIASSAPGTGGAVSVSSFAHTWGMPSIIAKIAGTNASGAITIVGAHLDSINQANPASGVSAGADDNGSGCVNLIEAFRKLVAAGFKPTNPVEFHWYSGEEAGLLGSAAVSTSYSKANKAINAYMNLDMTAWLQTGTTPQIGFVSDRTNAGLTTFTKKLVPEYLSGVIATTDSCGYACSDHASWNSLGYAAVYPFESITQYENPNIHTATDTSTSVQFSFAHAHEFTKLVVAFLMELAL</sequence>
<keyword evidence="5 9" id="KW-0732">Signal</keyword>
<evidence type="ECO:0000256" key="8">
    <source>
        <dbReference type="ARBA" id="ARBA00043962"/>
    </source>
</evidence>
<dbReference type="PANTHER" id="PTHR12147:SF56">
    <property type="entry name" value="AMINOPEPTIDASE YDR415C-RELATED"/>
    <property type="match status" value="1"/>
</dbReference>
<keyword evidence="3 9" id="KW-0645">Protease</keyword>
<evidence type="ECO:0000313" key="11">
    <source>
        <dbReference type="EMBL" id="KIM21706.1"/>
    </source>
</evidence>
<proteinExistence type="inferred from homology"/>
<evidence type="ECO:0000256" key="6">
    <source>
        <dbReference type="ARBA" id="ARBA00022801"/>
    </source>
</evidence>
<gene>
    <name evidence="11" type="ORF">M408DRAFT_333314</name>
</gene>
<reference evidence="12" key="2">
    <citation type="submission" date="2015-01" db="EMBL/GenBank/DDBJ databases">
        <title>Evolutionary Origins and Diversification of the Mycorrhizal Mutualists.</title>
        <authorList>
            <consortium name="DOE Joint Genome Institute"/>
            <consortium name="Mycorrhizal Genomics Consortium"/>
            <person name="Kohler A."/>
            <person name="Kuo A."/>
            <person name="Nagy L.G."/>
            <person name="Floudas D."/>
            <person name="Copeland A."/>
            <person name="Barry K.W."/>
            <person name="Cichocki N."/>
            <person name="Veneault-Fourrey C."/>
            <person name="LaButti K."/>
            <person name="Lindquist E.A."/>
            <person name="Lipzen A."/>
            <person name="Lundell T."/>
            <person name="Morin E."/>
            <person name="Murat C."/>
            <person name="Riley R."/>
            <person name="Ohm R."/>
            <person name="Sun H."/>
            <person name="Tunlid A."/>
            <person name="Henrissat B."/>
            <person name="Grigoriev I.V."/>
            <person name="Hibbett D.S."/>
            <person name="Martin F."/>
        </authorList>
    </citation>
    <scope>NUCLEOTIDE SEQUENCE [LARGE SCALE GENOMIC DNA]</scope>
    <source>
        <strain evidence="12">MAFF 305830</strain>
    </source>
</reference>
<keyword evidence="2" id="KW-0031">Aminopeptidase</keyword>
<reference evidence="11 12" key="1">
    <citation type="submission" date="2014-04" db="EMBL/GenBank/DDBJ databases">
        <authorList>
            <consortium name="DOE Joint Genome Institute"/>
            <person name="Kuo A."/>
            <person name="Zuccaro A."/>
            <person name="Kohler A."/>
            <person name="Nagy L.G."/>
            <person name="Floudas D."/>
            <person name="Copeland A."/>
            <person name="Barry K.W."/>
            <person name="Cichocki N."/>
            <person name="Veneault-Fourrey C."/>
            <person name="LaButti K."/>
            <person name="Lindquist E.A."/>
            <person name="Lipzen A."/>
            <person name="Lundell T."/>
            <person name="Morin E."/>
            <person name="Murat C."/>
            <person name="Sun H."/>
            <person name="Tunlid A."/>
            <person name="Henrissat B."/>
            <person name="Grigoriev I.V."/>
            <person name="Hibbett D.S."/>
            <person name="Martin F."/>
            <person name="Nordberg H.P."/>
            <person name="Cantor M.N."/>
            <person name="Hua S.X."/>
        </authorList>
    </citation>
    <scope>NUCLEOTIDE SEQUENCE [LARGE SCALE GENOMIC DNA]</scope>
    <source>
        <strain evidence="11 12">MAFF 305830</strain>
    </source>
</reference>
<keyword evidence="4 9" id="KW-0479">Metal-binding</keyword>
<feature type="domain" description="Peptidase M28" evidence="10">
    <location>
        <begin position="194"/>
        <end position="391"/>
    </location>
</feature>
<dbReference type="Proteomes" id="UP000054097">
    <property type="component" value="Unassembled WGS sequence"/>
</dbReference>
<accession>A0A0C3AR25</accession>
<dbReference type="EC" id="3.4.-.-" evidence="9"/>
<name>A0A0C3AR25_SERVB</name>